<dbReference type="Pfam" id="PF08544">
    <property type="entry name" value="GHMP_kinases_C"/>
    <property type="match status" value="1"/>
</dbReference>
<dbReference type="SUPFAM" id="SSF54211">
    <property type="entry name" value="Ribosomal protein S5 domain 2-like"/>
    <property type="match status" value="1"/>
</dbReference>
<comment type="caution">
    <text evidence="9">The sequence shown here is derived from an EMBL/GenBank/DDBJ whole genome shotgun (WGS) entry which is preliminary data.</text>
</comment>
<dbReference type="EC" id="2.7.4.2" evidence="2"/>
<dbReference type="AlphaFoldDB" id="A0A941DZC5"/>
<dbReference type="InterPro" id="IPR036554">
    <property type="entry name" value="GHMP_kinase_C_sf"/>
</dbReference>
<dbReference type="Proteomes" id="UP000675284">
    <property type="component" value="Unassembled WGS sequence"/>
</dbReference>
<evidence type="ECO:0000313" key="10">
    <source>
        <dbReference type="Proteomes" id="UP000675284"/>
    </source>
</evidence>
<dbReference type="GO" id="GO:0005524">
    <property type="term" value="F:ATP binding"/>
    <property type="evidence" value="ECO:0007669"/>
    <property type="project" value="UniProtKB-KW"/>
</dbReference>
<dbReference type="GO" id="GO:0004631">
    <property type="term" value="F:phosphomevalonate kinase activity"/>
    <property type="evidence" value="ECO:0007669"/>
    <property type="project" value="UniProtKB-EC"/>
</dbReference>
<reference evidence="9" key="1">
    <citation type="submission" date="2021-04" db="EMBL/GenBank/DDBJ databases">
        <title>Isolation and polyphasic classification of algal microorganism.</title>
        <authorList>
            <person name="Wang S."/>
        </authorList>
    </citation>
    <scope>NUCLEOTIDE SEQUENCE</scope>
    <source>
        <strain evidence="9">720a</strain>
    </source>
</reference>
<evidence type="ECO:0000259" key="7">
    <source>
        <dbReference type="Pfam" id="PF00288"/>
    </source>
</evidence>
<comment type="pathway">
    <text evidence="1">Isoprenoid biosynthesis; isopentenyl diphosphate biosynthesis via mevalonate pathway; isopentenyl diphosphate from (R)-mevalonate: step 2/3.</text>
</comment>
<keyword evidence="5 9" id="KW-0418">Kinase</keyword>
<dbReference type="InterPro" id="IPR005917">
    <property type="entry name" value="Pmev_kinase_bact"/>
</dbReference>
<dbReference type="EMBL" id="JAGSOT010000073">
    <property type="protein sequence ID" value="MBR7797849.1"/>
    <property type="molecule type" value="Genomic_DNA"/>
</dbReference>
<name>A0A941DZC5_9BACI</name>
<evidence type="ECO:0000313" key="9">
    <source>
        <dbReference type="EMBL" id="MBR7797849.1"/>
    </source>
</evidence>
<feature type="domain" description="GHMP kinase C-terminal" evidence="8">
    <location>
        <begin position="269"/>
        <end position="350"/>
    </location>
</feature>
<dbReference type="PANTHER" id="PTHR31814">
    <property type="match status" value="1"/>
</dbReference>
<protein>
    <recommendedName>
        <fullName evidence="2">phosphomevalonate kinase</fullName>
        <ecNumber evidence="2">2.7.4.2</ecNumber>
    </recommendedName>
</protein>
<dbReference type="Gene3D" id="3.30.70.890">
    <property type="entry name" value="GHMP kinase, C-terminal domain"/>
    <property type="match status" value="1"/>
</dbReference>
<dbReference type="InterPro" id="IPR035102">
    <property type="entry name" value="Phosphomevalonate_kinase"/>
</dbReference>
<dbReference type="InterPro" id="IPR014721">
    <property type="entry name" value="Ribsml_uS5_D2-typ_fold_subgr"/>
</dbReference>
<evidence type="ECO:0000256" key="5">
    <source>
        <dbReference type="ARBA" id="ARBA00022777"/>
    </source>
</evidence>
<feature type="domain" description="GHMP kinase N-terminal" evidence="7">
    <location>
        <begin position="88"/>
        <end position="175"/>
    </location>
</feature>
<dbReference type="InterPro" id="IPR006204">
    <property type="entry name" value="GHMP_kinase_N_dom"/>
</dbReference>
<dbReference type="Pfam" id="PF00288">
    <property type="entry name" value="GHMP_kinases_N"/>
    <property type="match status" value="1"/>
</dbReference>
<dbReference type="Gene3D" id="3.30.230.10">
    <property type="match status" value="1"/>
</dbReference>
<organism evidence="9 10">
    <name type="scientific">Virgibacillus salarius</name>
    <dbReference type="NCBI Taxonomy" id="447199"/>
    <lineage>
        <taxon>Bacteria</taxon>
        <taxon>Bacillati</taxon>
        <taxon>Bacillota</taxon>
        <taxon>Bacilli</taxon>
        <taxon>Bacillales</taxon>
        <taxon>Bacillaceae</taxon>
        <taxon>Virgibacillus</taxon>
    </lineage>
</organism>
<evidence type="ECO:0000256" key="1">
    <source>
        <dbReference type="ARBA" id="ARBA00005017"/>
    </source>
</evidence>
<sequence length="367" mass="39826">MSQTSMTIKVPGKLMMAGEFAVLQPNNHLVVMAVDRYVFTTIQLKDTNKISLMDFQLTNLSWKYSDGKAVIASDDPRTRFVEEAMTIAITYLNEKQISPAPFQLTINSELDDESGVKYGLGSSAAVVTSVIAAILKQFLPFDPTAELIFKLASISHVITQGNGSGADVAASSYGGFLEYSSFQAEWLRKAHKDAKSLTELLQCDWIYFSLEPVQLPKNVYMCIGWTGSPASTPKLVDKILQLKSDNLTQFNHFLSESEKAVSKILTGMKQNNVESLFDGVKQNRHALATVGQHAKIAIETPLLSKLCDLAEACGGAGKPSGAGGGDCGIAFMPSQEQAQQLMEMWEKAGIKPLSLNPSPFGAKIAES</sequence>
<dbReference type="RefSeq" id="WP_026681908.1">
    <property type="nucleotide sequence ID" value="NZ_BAAACY010000036.1"/>
</dbReference>
<dbReference type="NCBIfam" id="TIGR01220">
    <property type="entry name" value="Pmev_kin_Gr_pos"/>
    <property type="match status" value="1"/>
</dbReference>
<evidence type="ECO:0000256" key="2">
    <source>
        <dbReference type="ARBA" id="ARBA00012958"/>
    </source>
</evidence>
<dbReference type="InterPro" id="IPR013750">
    <property type="entry name" value="GHMP_kinase_C_dom"/>
</dbReference>
<dbReference type="PRINTS" id="PR00959">
    <property type="entry name" value="MEVGALKINASE"/>
</dbReference>
<gene>
    <name evidence="9" type="ORF">KCX74_17605</name>
</gene>
<dbReference type="InterPro" id="IPR020568">
    <property type="entry name" value="Ribosomal_Su5_D2-typ_SF"/>
</dbReference>
<keyword evidence="4" id="KW-0547">Nucleotide-binding</keyword>
<evidence type="ECO:0000256" key="4">
    <source>
        <dbReference type="ARBA" id="ARBA00022741"/>
    </source>
</evidence>
<keyword evidence="3 9" id="KW-0808">Transferase</keyword>
<keyword evidence="6" id="KW-0067">ATP-binding</keyword>
<evidence type="ECO:0000256" key="3">
    <source>
        <dbReference type="ARBA" id="ARBA00022679"/>
    </source>
</evidence>
<proteinExistence type="predicted"/>
<evidence type="ECO:0000259" key="8">
    <source>
        <dbReference type="Pfam" id="PF08544"/>
    </source>
</evidence>
<accession>A0A941DZC5</accession>
<keyword evidence="10" id="KW-1185">Reference proteome</keyword>
<dbReference type="PANTHER" id="PTHR31814:SF2">
    <property type="entry name" value="PHOSPHOMEVALONATE KINASE"/>
    <property type="match status" value="1"/>
</dbReference>
<dbReference type="SUPFAM" id="SSF55060">
    <property type="entry name" value="GHMP Kinase, C-terminal domain"/>
    <property type="match status" value="1"/>
</dbReference>
<evidence type="ECO:0000256" key="6">
    <source>
        <dbReference type="ARBA" id="ARBA00022840"/>
    </source>
</evidence>